<protein>
    <submittedName>
        <fullName evidence="2">Unnamed protein product</fullName>
    </submittedName>
</protein>
<keyword evidence="1" id="KW-0732">Signal</keyword>
<dbReference type="Proteomes" id="UP001165063">
    <property type="component" value="Unassembled WGS sequence"/>
</dbReference>
<dbReference type="EMBL" id="BSXU01007024">
    <property type="protein sequence ID" value="GMG56178.1"/>
    <property type="molecule type" value="Genomic_DNA"/>
</dbReference>
<sequence>MKISSTHFSPLLVTFVWIGIISYHSTEANSFGLPTMTPEPTTTILPLAHSNTRPSDAFIIDQRDTMSATNISNHTTAASSTFLMTDTIALHWASLAALERMLYLLLSAGEFSSLTSSLGAAQVGVSFLMNSSFSTSVSNLYMSLLSAAPNSYHSEFQTSLTNSYFEFVKIGSSAASASLNSSYSLSSQLGMDPEFVQYSICEDVFSDMKTFNPYQYVLLIQSSSDDTSSKWLKDLVTAFSDFQNTNVDHSSVCNILNKAEFLAQSYMMVYLQPSPYLIVNTSTILPYDTNAVTVTDAGSSAVLADYFPFFVSYTITSRLVASYGIGIYTFVSTSWTHSVTTVSHNTTIFQGDTGSNVLHPIRTVTPNITRLVNCGVTALVYDYYSGIPPFEEFISSNLNETYVNRYINLIESFTSSNIDKNPKDYQRVYAGFYNFIFESPLDRLVQLLDYMGYCYMEYETNTESFSMTRYTTGALGADVFTQIFSFGDMSGFISFGTTTASNGSTSVWTDYMFDFRRTGFVFPLYIDDGLETPDDMYMIATTYTISNADVTTPKA</sequence>
<dbReference type="AlphaFoldDB" id="A0A9W7DJF2"/>
<organism evidence="2 3">
    <name type="scientific">Ambrosiozyma monospora</name>
    <name type="common">Yeast</name>
    <name type="synonym">Endomycopsis monosporus</name>
    <dbReference type="NCBI Taxonomy" id="43982"/>
    <lineage>
        <taxon>Eukaryota</taxon>
        <taxon>Fungi</taxon>
        <taxon>Dikarya</taxon>
        <taxon>Ascomycota</taxon>
        <taxon>Saccharomycotina</taxon>
        <taxon>Pichiomycetes</taxon>
        <taxon>Pichiales</taxon>
        <taxon>Pichiaceae</taxon>
        <taxon>Ambrosiozyma</taxon>
    </lineage>
</organism>
<evidence type="ECO:0000313" key="2">
    <source>
        <dbReference type="EMBL" id="GMG56178.1"/>
    </source>
</evidence>
<feature type="chain" id="PRO_5040917636" evidence="1">
    <location>
        <begin position="29"/>
        <end position="555"/>
    </location>
</feature>
<feature type="signal peptide" evidence="1">
    <location>
        <begin position="1"/>
        <end position="28"/>
    </location>
</feature>
<evidence type="ECO:0000313" key="3">
    <source>
        <dbReference type="Proteomes" id="UP001165063"/>
    </source>
</evidence>
<reference evidence="2" key="1">
    <citation type="submission" date="2023-04" db="EMBL/GenBank/DDBJ databases">
        <title>Ambrosiozyma monospora NBRC 1965.</title>
        <authorList>
            <person name="Ichikawa N."/>
            <person name="Sato H."/>
            <person name="Tonouchi N."/>
        </authorList>
    </citation>
    <scope>NUCLEOTIDE SEQUENCE</scope>
    <source>
        <strain evidence="2">NBRC 1965</strain>
    </source>
</reference>
<name>A0A9W7DJF2_AMBMO</name>
<accession>A0A9W7DJF2</accession>
<comment type="caution">
    <text evidence="2">The sequence shown here is derived from an EMBL/GenBank/DDBJ whole genome shotgun (WGS) entry which is preliminary data.</text>
</comment>
<evidence type="ECO:0000256" key="1">
    <source>
        <dbReference type="SAM" id="SignalP"/>
    </source>
</evidence>
<keyword evidence="3" id="KW-1185">Reference proteome</keyword>
<gene>
    <name evidence="2" type="ORF">Amon01_000824500</name>
</gene>
<proteinExistence type="predicted"/>